<dbReference type="NCBIfam" id="TIGR01460">
    <property type="entry name" value="HAD-SF-IIA"/>
    <property type="match status" value="1"/>
</dbReference>
<keyword evidence="7" id="KW-1185">Reference proteome</keyword>
<evidence type="ECO:0000256" key="3">
    <source>
        <dbReference type="ARBA" id="ARBA00022723"/>
    </source>
</evidence>
<dbReference type="PANTHER" id="PTHR19288:SF46">
    <property type="entry name" value="HALOACID DEHALOGENASE-LIKE HYDROLASE DOMAIN-CONTAINING PROTEIN 2"/>
    <property type="match status" value="1"/>
</dbReference>
<dbReference type="EMBL" id="JAKUML010000018">
    <property type="protein sequence ID" value="MCJ8147302.1"/>
    <property type="molecule type" value="Genomic_DNA"/>
</dbReference>
<comment type="caution">
    <text evidence="6">The sequence shown here is derived from an EMBL/GenBank/DDBJ whole genome shotgun (WGS) entry which is preliminary data.</text>
</comment>
<dbReference type="InterPro" id="IPR023214">
    <property type="entry name" value="HAD_sf"/>
</dbReference>
<dbReference type="RefSeq" id="WP_241573150.1">
    <property type="nucleotide sequence ID" value="NZ_JAKUML010000018.1"/>
</dbReference>
<dbReference type="Pfam" id="PF13344">
    <property type="entry name" value="Hydrolase_6"/>
    <property type="match status" value="1"/>
</dbReference>
<evidence type="ECO:0000256" key="4">
    <source>
        <dbReference type="ARBA" id="ARBA00022842"/>
    </source>
</evidence>
<organism evidence="6 7">
    <name type="scientific">Acinetobacter sedimenti</name>
    <dbReference type="NCBI Taxonomy" id="2919922"/>
    <lineage>
        <taxon>Bacteria</taxon>
        <taxon>Pseudomonadati</taxon>
        <taxon>Pseudomonadota</taxon>
        <taxon>Gammaproteobacteria</taxon>
        <taxon>Moraxellales</taxon>
        <taxon>Moraxellaceae</taxon>
        <taxon>Acinetobacter</taxon>
    </lineage>
</organism>
<accession>A0A9X1X0N5</accession>
<dbReference type="SUPFAM" id="SSF56784">
    <property type="entry name" value="HAD-like"/>
    <property type="match status" value="1"/>
</dbReference>
<keyword evidence="4" id="KW-0460">Magnesium</keyword>
<keyword evidence="3" id="KW-0479">Metal-binding</keyword>
<evidence type="ECO:0000256" key="5">
    <source>
        <dbReference type="ARBA" id="ARBA00039666"/>
    </source>
</evidence>
<keyword evidence="6" id="KW-0378">Hydrolase</keyword>
<dbReference type="InterPro" id="IPR036412">
    <property type="entry name" value="HAD-like_sf"/>
</dbReference>
<dbReference type="AlphaFoldDB" id="A0A9X1X0N5"/>
<dbReference type="Pfam" id="PF13242">
    <property type="entry name" value="Hydrolase_like"/>
    <property type="match status" value="1"/>
</dbReference>
<sequence length="265" mass="29905">MPKISQDHKLFIFDIDGTLHTDGELVDGAVELLQQLRQSQFLIRFMTNTTTKSQQMLLEQLHDFGIEASSEEILSAPEASRILLRQEQQAIGRSIKIWAVVNNHIKADFNEFEYSGERPDFIVIGDIGEAWSIDLLNQIFRCLNRGAKLIALHKNKFWQTRQGLKVDIGLFIAGLEYVSDHTALIVGKPNITFFKQVLASAKCDAHQAVLIGDDIDSDIGGAQRLDIFSILVKTGKYREAYHAESTIKPDLVIDSVADLYQYLEK</sequence>
<comment type="cofactor">
    <cofactor evidence="1">
        <name>Mg(2+)</name>
        <dbReference type="ChEBI" id="CHEBI:18420"/>
    </cofactor>
</comment>
<dbReference type="GO" id="GO:0046872">
    <property type="term" value="F:metal ion binding"/>
    <property type="evidence" value="ECO:0007669"/>
    <property type="project" value="UniProtKB-KW"/>
</dbReference>
<dbReference type="InterPro" id="IPR006357">
    <property type="entry name" value="HAD-SF_hydro_IIA"/>
</dbReference>
<gene>
    <name evidence="6" type="ORF">MKI79_10430</name>
</gene>
<proteinExistence type="inferred from homology"/>
<name>A0A9X1X0N5_9GAMM</name>
<protein>
    <recommendedName>
        <fullName evidence="5">Haloacid dehalogenase-like hydrolase domain-containing protein 2</fullName>
    </recommendedName>
</protein>
<evidence type="ECO:0000313" key="7">
    <source>
        <dbReference type="Proteomes" id="UP001139701"/>
    </source>
</evidence>
<evidence type="ECO:0000256" key="1">
    <source>
        <dbReference type="ARBA" id="ARBA00001946"/>
    </source>
</evidence>
<dbReference type="InterPro" id="IPR006355">
    <property type="entry name" value="LHPP/HDHD2"/>
</dbReference>
<comment type="similarity">
    <text evidence="2">Belongs to the HAD-like hydrolase superfamily.</text>
</comment>
<dbReference type="GO" id="GO:0016791">
    <property type="term" value="F:phosphatase activity"/>
    <property type="evidence" value="ECO:0007669"/>
    <property type="project" value="InterPro"/>
</dbReference>
<dbReference type="PANTHER" id="PTHR19288">
    <property type="entry name" value="4-NITROPHENYLPHOSPHATASE-RELATED"/>
    <property type="match status" value="1"/>
</dbReference>
<evidence type="ECO:0000256" key="2">
    <source>
        <dbReference type="ARBA" id="ARBA00007958"/>
    </source>
</evidence>
<reference evidence="6" key="1">
    <citation type="submission" date="2022-02" db="EMBL/GenBank/DDBJ databases">
        <title>Acinetobacter A3.8 sp. nov., isolated from Sediment (Zhairuo Island).</title>
        <authorList>
            <person name="Zheng K."/>
        </authorList>
    </citation>
    <scope>NUCLEOTIDE SEQUENCE</scope>
    <source>
        <strain evidence="6">A3.8</strain>
    </source>
</reference>
<dbReference type="Gene3D" id="3.40.50.1000">
    <property type="entry name" value="HAD superfamily/HAD-like"/>
    <property type="match status" value="2"/>
</dbReference>
<dbReference type="Proteomes" id="UP001139701">
    <property type="component" value="Unassembled WGS sequence"/>
</dbReference>
<dbReference type="NCBIfam" id="TIGR01458">
    <property type="entry name" value="HAD-SF-IIA-hyp3"/>
    <property type="match status" value="1"/>
</dbReference>
<evidence type="ECO:0000313" key="6">
    <source>
        <dbReference type="EMBL" id="MCJ8147302.1"/>
    </source>
</evidence>
<dbReference type="GO" id="GO:0005737">
    <property type="term" value="C:cytoplasm"/>
    <property type="evidence" value="ECO:0007669"/>
    <property type="project" value="TreeGrafter"/>
</dbReference>